<dbReference type="InterPro" id="IPR051912">
    <property type="entry name" value="Alkylbase_DNA_Glycosylase/TA"/>
</dbReference>
<dbReference type="EMBL" id="CP030032">
    <property type="protein sequence ID" value="AWV90508.1"/>
    <property type="molecule type" value="Genomic_DNA"/>
</dbReference>
<dbReference type="Proteomes" id="UP000249799">
    <property type="component" value="Chromosome"/>
</dbReference>
<dbReference type="PANTHER" id="PTHR43003">
    <property type="entry name" value="DNA-3-METHYLADENINE GLYCOSYLASE"/>
    <property type="match status" value="1"/>
</dbReference>
<dbReference type="InterPro" id="IPR037046">
    <property type="entry name" value="AlkA_N_sf"/>
</dbReference>
<dbReference type="GO" id="GO:0043916">
    <property type="term" value="F:DNA-7-methylguanine glycosylase activity"/>
    <property type="evidence" value="ECO:0007669"/>
    <property type="project" value="TreeGrafter"/>
</dbReference>
<gene>
    <name evidence="3" type="ORF">DN745_14705</name>
</gene>
<protein>
    <submittedName>
        <fullName evidence="3">Uncharacterized protein</fullName>
    </submittedName>
</protein>
<dbReference type="RefSeq" id="WP_111335998.1">
    <property type="nucleotide sequence ID" value="NZ_CP030032.1"/>
</dbReference>
<dbReference type="GO" id="GO:0006307">
    <property type="term" value="P:DNA alkylation repair"/>
    <property type="evidence" value="ECO:0007669"/>
    <property type="project" value="TreeGrafter"/>
</dbReference>
<dbReference type="InterPro" id="IPR011257">
    <property type="entry name" value="DNA_glycosylase"/>
</dbReference>
<dbReference type="PANTHER" id="PTHR43003:SF5">
    <property type="entry name" value="DNA-3-METHYLADENINE GLYCOSYLASE"/>
    <property type="match status" value="1"/>
</dbReference>
<accession>A0A2Z4FP97</accession>
<organism evidence="3 4">
    <name type="scientific">Bradymonas sediminis</name>
    <dbReference type="NCBI Taxonomy" id="1548548"/>
    <lineage>
        <taxon>Bacteria</taxon>
        <taxon>Deltaproteobacteria</taxon>
        <taxon>Bradymonadales</taxon>
        <taxon>Bradymonadaceae</taxon>
        <taxon>Bradymonas</taxon>
    </lineage>
</organism>
<dbReference type="GO" id="GO:0008725">
    <property type="term" value="F:DNA-3-methyladenine glycosylase activity"/>
    <property type="evidence" value="ECO:0007669"/>
    <property type="project" value="TreeGrafter"/>
</dbReference>
<keyword evidence="4" id="KW-1185">Reference proteome</keyword>
<name>A0A2Z4FP97_9DELT</name>
<dbReference type="Gene3D" id="1.10.340.30">
    <property type="entry name" value="Hypothetical protein, domain 2"/>
    <property type="match status" value="1"/>
</dbReference>
<dbReference type="SUPFAM" id="SSF48150">
    <property type="entry name" value="DNA-glycosylase"/>
    <property type="match status" value="1"/>
</dbReference>
<dbReference type="GO" id="GO:0006285">
    <property type="term" value="P:base-excision repair, AP site formation"/>
    <property type="evidence" value="ECO:0007669"/>
    <property type="project" value="TreeGrafter"/>
</dbReference>
<evidence type="ECO:0000313" key="4">
    <source>
        <dbReference type="Proteomes" id="UP000249799"/>
    </source>
</evidence>
<reference evidence="3 4" key="1">
    <citation type="submission" date="2018-06" db="EMBL/GenBank/DDBJ databases">
        <title>Lujinxingia sediminis gen. nov. sp. nov., a new facultative anaerobic member of the class Deltaproteobacteria, and proposal of Lujinxingaceae fam. nov.</title>
        <authorList>
            <person name="Guo L.-Y."/>
            <person name="Li C.-M."/>
            <person name="Wang S."/>
            <person name="Du Z.-J."/>
        </authorList>
    </citation>
    <scope>NUCLEOTIDE SEQUENCE [LARGE SCALE GENOMIC DNA]</scope>
    <source>
        <strain evidence="3 4">FA350</strain>
    </source>
</reference>
<dbReference type="GO" id="GO:0032993">
    <property type="term" value="C:protein-DNA complex"/>
    <property type="evidence" value="ECO:0007669"/>
    <property type="project" value="TreeGrafter"/>
</dbReference>
<keyword evidence="1" id="KW-0227">DNA damage</keyword>
<dbReference type="KEGG" id="bsed:DN745_14705"/>
<sequence>MIRISSQPPHDFFLTLDVDEYFEAEDDPIEIAERGLVRGLNLSDRSVLAVIRYNQNPVEPVFEVELPEQDSPTKAEEAEIERLVGRIVGSKIDLTAFEAAVADDPVLGPIVEEHYGFKRLARSCFFEDAMRHIVRTRISHDPTRRRMVQDIRKAWGTGFEWQGRQYYSYPRPEVLAAVDPEDFRAFGISARKGEYVVGLAASIASGEIDQDALEKMSAEEFWEVVNGIRGIGPATAQALMFRRNRADSNFMAQRSTSSKNRGQEVGYRRWLFSIYGIDPHDPDAVTEEAYEKIRANWRGFEAPVWHYLFYHWLMESKAAEHG</sequence>
<dbReference type="AlphaFoldDB" id="A0A2Z4FP97"/>
<evidence type="ECO:0000256" key="2">
    <source>
        <dbReference type="ARBA" id="ARBA00023204"/>
    </source>
</evidence>
<proteinExistence type="predicted"/>
<dbReference type="Gene3D" id="3.30.310.20">
    <property type="entry name" value="DNA-3-methyladenine glycosylase AlkA, N-terminal domain"/>
    <property type="match status" value="1"/>
</dbReference>
<evidence type="ECO:0000313" key="3">
    <source>
        <dbReference type="EMBL" id="AWV90508.1"/>
    </source>
</evidence>
<keyword evidence="2" id="KW-0234">DNA repair</keyword>
<evidence type="ECO:0000256" key="1">
    <source>
        <dbReference type="ARBA" id="ARBA00022763"/>
    </source>
</evidence>
<dbReference type="GO" id="GO:0032131">
    <property type="term" value="F:alkylated DNA binding"/>
    <property type="evidence" value="ECO:0007669"/>
    <property type="project" value="TreeGrafter"/>
</dbReference>
<dbReference type="OrthoDB" id="9811249at2"/>